<dbReference type="Gene3D" id="2.60.40.1190">
    <property type="match status" value="1"/>
</dbReference>
<evidence type="ECO:0000256" key="5">
    <source>
        <dbReference type="ARBA" id="ARBA00022692"/>
    </source>
</evidence>
<evidence type="ECO:0000256" key="10">
    <source>
        <dbReference type="ARBA" id="ARBA00023136"/>
    </source>
</evidence>
<keyword evidence="10 11" id="KW-0472">Membrane</keyword>
<organism evidence="13 14">
    <name type="scientific">Methylobacterium crusticola</name>
    <dbReference type="NCBI Taxonomy" id="1697972"/>
    <lineage>
        <taxon>Bacteria</taxon>
        <taxon>Pseudomonadati</taxon>
        <taxon>Pseudomonadota</taxon>
        <taxon>Alphaproteobacteria</taxon>
        <taxon>Hyphomicrobiales</taxon>
        <taxon>Methylobacteriaceae</taxon>
        <taxon>Methylobacterium</taxon>
    </lineage>
</organism>
<proteinExistence type="predicted"/>
<dbReference type="InterPro" id="IPR019020">
    <property type="entry name" value="Cyt-c552/DMSO_Rdtase_haem-bd"/>
</dbReference>
<comment type="caution">
    <text evidence="13">The sequence shown here is derived from an EMBL/GenBank/DDBJ whole genome shotgun (WGS) entry which is preliminary data.</text>
</comment>
<evidence type="ECO:0000256" key="4">
    <source>
        <dbReference type="ARBA" id="ARBA00022617"/>
    </source>
</evidence>
<feature type="transmembrane region" description="Helical" evidence="11">
    <location>
        <begin position="123"/>
        <end position="143"/>
    </location>
</feature>
<dbReference type="RefSeq" id="WP_238313423.1">
    <property type="nucleotide sequence ID" value="NZ_BPQH01000008.1"/>
</dbReference>
<comment type="subcellular location">
    <subcellularLocation>
        <location evidence="1">Cell membrane</location>
        <topology evidence="1">Multi-pass membrane protein</topology>
    </subcellularLocation>
</comment>
<evidence type="ECO:0000256" key="1">
    <source>
        <dbReference type="ARBA" id="ARBA00004651"/>
    </source>
</evidence>
<feature type="domain" description="Cytochrome c-552/DMSO reductase-like haem-binding" evidence="12">
    <location>
        <begin position="239"/>
        <end position="561"/>
    </location>
</feature>
<dbReference type="Pfam" id="PF09459">
    <property type="entry name" value="EB_dh"/>
    <property type="match status" value="1"/>
</dbReference>
<keyword evidence="6" id="KW-0479">Metal-binding</keyword>
<name>A0ABQ4QZX3_9HYPH</name>
<reference evidence="13" key="1">
    <citation type="journal article" date="2021" name="Front. Microbiol.">
        <title>Comprehensive Comparative Genomics and Phenotyping of Methylobacterium Species.</title>
        <authorList>
            <person name="Alessa O."/>
            <person name="Ogura Y."/>
            <person name="Fujitani Y."/>
            <person name="Takami H."/>
            <person name="Hayashi T."/>
            <person name="Sahin N."/>
            <person name="Tani A."/>
        </authorList>
    </citation>
    <scope>NUCLEOTIDE SEQUENCE</scope>
    <source>
        <strain evidence="13">KCTC 52305</strain>
    </source>
</reference>
<feature type="transmembrane region" description="Helical" evidence="11">
    <location>
        <begin position="149"/>
        <end position="175"/>
    </location>
</feature>
<evidence type="ECO:0000256" key="8">
    <source>
        <dbReference type="ARBA" id="ARBA00022989"/>
    </source>
</evidence>
<evidence type="ECO:0000256" key="2">
    <source>
        <dbReference type="ARBA" id="ARBA00022448"/>
    </source>
</evidence>
<feature type="transmembrane region" description="Helical" evidence="11">
    <location>
        <begin position="20"/>
        <end position="41"/>
    </location>
</feature>
<feature type="transmembrane region" description="Helical" evidence="11">
    <location>
        <begin position="196"/>
        <end position="214"/>
    </location>
</feature>
<sequence>MRAAAGAGTPRRRSDTGTILIHWLTAVAMVASLLTGLRISADAPSAVVSKFLAPVLPQGEIWTVHFVAGLTLFFALSAYVVYVARSGLAERNAPRRIAAATIPGSSRAARQARWSGVNVALHWLMYGIVLAMTGTGIALYLGYGGWFVAIHAALALVTLAYIAVHVVTHFLYGGWDQLLRLFRPARLAGAAARRRPLLVASAVGLPVIAGLAAADVAGRSQLVVRRVDTAPDLARLLADPAWNRARPVQVRTMQGANFGGSGETTVEVRALHDDKDVYFAFRWWDPSRSLRRVPMVKQADGWHVQDADAAKADVTRYYEDKLAVVFSDSDAFGAGGATHMGPTALAGAPLPLNRRGYHYTTDGSFIDMWQWKAARGGLLGVVEDMHIGPPTEPSAAERAGKARYQAGYWGDPGSSMYRYNFAFEGPGGYRGAVTPLRLPKDWRATLAGLGPVDPDPDAGVAAGSTWWMIEASDTVPYSKEADDAIPVGTIMPGVLITGSYTGERAGITASADWSGDHWTLVARRKLAAGSKYDKDFAPGSRYYLWVSAFDHTQTRHTRHMRPVVVSVD</sequence>
<dbReference type="Proteomes" id="UP001055167">
    <property type="component" value="Unassembled WGS sequence"/>
</dbReference>
<feature type="transmembrane region" description="Helical" evidence="11">
    <location>
        <begin position="61"/>
        <end position="82"/>
    </location>
</feature>
<evidence type="ECO:0000313" key="13">
    <source>
        <dbReference type="EMBL" id="GJD50260.1"/>
    </source>
</evidence>
<dbReference type="EMBL" id="BPQH01000008">
    <property type="protein sequence ID" value="GJD50260.1"/>
    <property type="molecule type" value="Genomic_DNA"/>
</dbReference>
<evidence type="ECO:0000256" key="11">
    <source>
        <dbReference type="SAM" id="Phobius"/>
    </source>
</evidence>
<keyword evidence="7" id="KW-0249">Electron transport</keyword>
<keyword evidence="9" id="KW-0408">Iron</keyword>
<evidence type="ECO:0000259" key="12">
    <source>
        <dbReference type="SMART" id="SM00887"/>
    </source>
</evidence>
<evidence type="ECO:0000256" key="7">
    <source>
        <dbReference type="ARBA" id="ARBA00022982"/>
    </source>
</evidence>
<keyword evidence="5 11" id="KW-0812">Transmembrane</keyword>
<keyword evidence="14" id="KW-1185">Reference proteome</keyword>
<accession>A0ABQ4QZX3</accession>
<protein>
    <recommendedName>
        <fullName evidence="12">Cytochrome c-552/DMSO reductase-like haem-binding domain-containing protein</fullName>
    </recommendedName>
</protein>
<evidence type="ECO:0000256" key="3">
    <source>
        <dbReference type="ARBA" id="ARBA00022475"/>
    </source>
</evidence>
<keyword evidence="8 11" id="KW-1133">Transmembrane helix</keyword>
<keyword evidence="4" id="KW-0349">Heme</keyword>
<dbReference type="Pfam" id="PF01292">
    <property type="entry name" value="Ni_hydr_CYTB"/>
    <property type="match status" value="1"/>
</dbReference>
<dbReference type="InterPro" id="IPR016174">
    <property type="entry name" value="Di-haem_cyt_TM"/>
</dbReference>
<reference evidence="13" key="2">
    <citation type="submission" date="2021-08" db="EMBL/GenBank/DDBJ databases">
        <authorList>
            <person name="Tani A."/>
            <person name="Ola A."/>
            <person name="Ogura Y."/>
            <person name="Katsura K."/>
            <person name="Hayashi T."/>
        </authorList>
    </citation>
    <scope>NUCLEOTIDE SEQUENCE</scope>
    <source>
        <strain evidence="13">KCTC 52305</strain>
    </source>
</reference>
<dbReference type="SMART" id="SM00887">
    <property type="entry name" value="EB_dh"/>
    <property type="match status" value="1"/>
</dbReference>
<dbReference type="SUPFAM" id="SSF49344">
    <property type="entry name" value="CBD9-like"/>
    <property type="match status" value="1"/>
</dbReference>
<evidence type="ECO:0000256" key="6">
    <source>
        <dbReference type="ARBA" id="ARBA00022723"/>
    </source>
</evidence>
<keyword evidence="2" id="KW-0813">Transport</keyword>
<evidence type="ECO:0000256" key="9">
    <source>
        <dbReference type="ARBA" id="ARBA00023004"/>
    </source>
</evidence>
<dbReference type="CDD" id="cd09625">
    <property type="entry name" value="DOMON_like_cytochrome"/>
    <property type="match status" value="1"/>
</dbReference>
<dbReference type="InterPro" id="IPR011577">
    <property type="entry name" value="Cyt_b561_bac/Ni-Hgenase"/>
</dbReference>
<dbReference type="SUPFAM" id="SSF81342">
    <property type="entry name" value="Transmembrane di-heme cytochromes"/>
    <property type="match status" value="1"/>
</dbReference>
<gene>
    <name evidence="13" type="ORF">OPKNFCMD_2997</name>
</gene>
<keyword evidence="3" id="KW-1003">Cell membrane</keyword>
<evidence type="ECO:0000313" key="14">
    <source>
        <dbReference type="Proteomes" id="UP001055167"/>
    </source>
</evidence>
<dbReference type="Gene3D" id="1.20.950.20">
    <property type="entry name" value="Transmembrane di-heme cytochromes, Chain C"/>
    <property type="match status" value="1"/>
</dbReference>